<evidence type="ECO:0000313" key="3">
    <source>
        <dbReference type="Proteomes" id="UP001055439"/>
    </source>
</evidence>
<sequence length="397" mass="43495">MSQCRLAIELRTCFLSRGESTRGTHAVESVGRCLGAGLKPRFNNDQGDVPRAASSGEARQWVESRPFNPTSFTAFPPLALALAICFSYRYPIPHSPPLLILSSWRSGELCSIGYAFPSTNKIVCVPWPPCRCVLQQHTGLEIKPEETVKDNPGEEQICASFSGYCGSRGGCEDDDKNESSDEEDEAIGDAGEIKDHSAAPHPAKQGEKMPANGGKPFSSKPGILAHFFRSKEMDKNTNREVAEPLGISQRLLDFLVKKSKRQGQPNLAGDTQQGDSSRFKGQPSMSQHVETRVPVTIYRDGKLGMARRVEVPIEYQKPSGSVKLRESRSANKEADIAVEAVAAEAPPPPPPSPPKKVAKKSVTIKVDIEDSDVTKKKPSMSARSVAEEKWHRIWSWS</sequence>
<keyword evidence="3" id="KW-1185">Reference proteome</keyword>
<proteinExistence type="predicted"/>
<feature type="compositionally biased region" description="Acidic residues" evidence="1">
    <location>
        <begin position="172"/>
        <end position="187"/>
    </location>
</feature>
<reference evidence="2" key="1">
    <citation type="submission" date="2022-05" db="EMBL/GenBank/DDBJ databases">
        <title>The Musa troglodytarum L. genome provides insights into the mechanism of non-climacteric behaviour and enrichment of carotenoids.</title>
        <authorList>
            <person name="Wang J."/>
        </authorList>
    </citation>
    <scope>NUCLEOTIDE SEQUENCE</scope>
    <source>
        <tissue evidence="2">Leaf</tissue>
    </source>
</reference>
<feature type="compositionally biased region" description="Polar residues" evidence="1">
    <location>
        <begin position="262"/>
        <end position="276"/>
    </location>
</feature>
<evidence type="ECO:0000256" key="1">
    <source>
        <dbReference type="SAM" id="MobiDB-lite"/>
    </source>
</evidence>
<feature type="region of interest" description="Disordered" evidence="1">
    <location>
        <begin position="256"/>
        <end position="293"/>
    </location>
</feature>
<dbReference type="OrthoDB" id="10433106at2759"/>
<feature type="region of interest" description="Disordered" evidence="1">
    <location>
        <begin position="338"/>
        <end position="361"/>
    </location>
</feature>
<feature type="compositionally biased region" description="Pro residues" evidence="1">
    <location>
        <begin position="345"/>
        <end position="354"/>
    </location>
</feature>
<name>A0A9E7GXV5_9LILI</name>
<dbReference type="Proteomes" id="UP001055439">
    <property type="component" value="Chromosome 8"/>
</dbReference>
<gene>
    <name evidence="2" type="ORF">MUK42_03465</name>
</gene>
<protein>
    <submittedName>
        <fullName evidence="2">Uncharacterized protein</fullName>
    </submittedName>
</protein>
<feature type="region of interest" description="Disordered" evidence="1">
    <location>
        <begin position="170"/>
        <end position="221"/>
    </location>
</feature>
<accession>A0A9E7GXV5</accession>
<evidence type="ECO:0000313" key="2">
    <source>
        <dbReference type="EMBL" id="URE23170.1"/>
    </source>
</evidence>
<dbReference type="EMBL" id="CP097510">
    <property type="protein sequence ID" value="URE23170.1"/>
    <property type="molecule type" value="Genomic_DNA"/>
</dbReference>
<dbReference type="AlphaFoldDB" id="A0A9E7GXV5"/>
<organism evidence="2 3">
    <name type="scientific">Musa troglodytarum</name>
    <name type="common">fe'i banana</name>
    <dbReference type="NCBI Taxonomy" id="320322"/>
    <lineage>
        <taxon>Eukaryota</taxon>
        <taxon>Viridiplantae</taxon>
        <taxon>Streptophyta</taxon>
        <taxon>Embryophyta</taxon>
        <taxon>Tracheophyta</taxon>
        <taxon>Spermatophyta</taxon>
        <taxon>Magnoliopsida</taxon>
        <taxon>Liliopsida</taxon>
        <taxon>Zingiberales</taxon>
        <taxon>Musaceae</taxon>
        <taxon>Musa</taxon>
    </lineage>
</organism>